<reference evidence="2 3" key="1">
    <citation type="submission" date="2015-07" db="EMBL/GenBank/DDBJ databases">
        <title>High-quality genome of monoxenous trypanosomatid Leptomonas pyrrhocoris.</title>
        <authorList>
            <person name="Flegontov P."/>
            <person name="Butenko A."/>
            <person name="Firsov S."/>
            <person name="Vlcek C."/>
            <person name="Logacheva M.D."/>
            <person name="Field M."/>
            <person name="Filatov D."/>
            <person name="Flegontova O."/>
            <person name="Gerasimov E."/>
            <person name="Jackson A.P."/>
            <person name="Kelly S."/>
            <person name="Opperdoes F."/>
            <person name="O'Reilly A."/>
            <person name="Votypka J."/>
            <person name="Yurchenko V."/>
            <person name="Lukes J."/>
        </authorList>
    </citation>
    <scope>NUCLEOTIDE SEQUENCE [LARGE SCALE GENOMIC DNA]</scope>
    <source>
        <strain evidence="2">H10</strain>
    </source>
</reference>
<dbReference type="PRINTS" id="PR00153">
    <property type="entry name" value="CSAPPISMRASE"/>
</dbReference>
<dbReference type="FunFam" id="2.40.100.10:FF:000048">
    <property type="entry name" value="Peptidyl-prolyl cis-trans isomerase"/>
    <property type="match status" value="1"/>
</dbReference>
<dbReference type="EMBL" id="LGTL01000033">
    <property type="protein sequence ID" value="KPA73665.1"/>
    <property type="molecule type" value="Genomic_DNA"/>
</dbReference>
<dbReference type="InterPro" id="IPR002130">
    <property type="entry name" value="Cyclophilin-type_PPIase_dom"/>
</dbReference>
<dbReference type="GO" id="GO:0005737">
    <property type="term" value="C:cytoplasm"/>
    <property type="evidence" value="ECO:0007669"/>
    <property type="project" value="TreeGrafter"/>
</dbReference>
<dbReference type="CDD" id="cd00317">
    <property type="entry name" value="cyclophilin"/>
    <property type="match status" value="1"/>
</dbReference>
<dbReference type="Gene3D" id="2.40.100.10">
    <property type="entry name" value="Cyclophilin-like"/>
    <property type="match status" value="1"/>
</dbReference>
<keyword evidence="3" id="KW-1185">Reference proteome</keyword>
<dbReference type="AlphaFoldDB" id="A0A0M9FPW8"/>
<dbReference type="RefSeq" id="XP_015652103.1">
    <property type="nucleotide sequence ID" value="XM_015809167.1"/>
</dbReference>
<dbReference type="PANTHER" id="PTHR11071:SF561">
    <property type="entry name" value="PEPTIDYL-PROLYL CIS-TRANS ISOMERASE D-RELATED"/>
    <property type="match status" value="1"/>
</dbReference>
<dbReference type="Pfam" id="PF00160">
    <property type="entry name" value="Pro_isomerase"/>
    <property type="match status" value="1"/>
</dbReference>
<dbReference type="PANTHER" id="PTHR11071">
    <property type="entry name" value="PEPTIDYL-PROLYL CIS-TRANS ISOMERASE"/>
    <property type="match status" value="1"/>
</dbReference>
<dbReference type="EMBL" id="LGTL01000033">
    <property type="protein sequence ID" value="KPA73664.1"/>
    <property type="molecule type" value="Genomic_DNA"/>
</dbReference>
<gene>
    <name evidence="2" type="ORF">ABB37_09603</name>
</gene>
<comment type="caution">
    <text evidence="2">The sequence shown here is derived from an EMBL/GenBank/DDBJ whole genome shotgun (WGS) entry which is preliminary data.</text>
</comment>
<dbReference type="OMA" id="VITDCDV"/>
<dbReference type="GeneID" id="26909886"/>
<accession>A0A0M9FPW8</accession>
<evidence type="ECO:0000313" key="2">
    <source>
        <dbReference type="EMBL" id="KPA73665.1"/>
    </source>
</evidence>
<evidence type="ECO:0000259" key="1">
    <source>
        <dbReference type="PROSITE" id="PS50072"/>
    </source>
</evidence>
<dbReference type="OrthoDB" id="408413at2759"/>
<dbReference type="Proteomes" id="UP000037923">
    <property type="component" value="Unassembled WGS sequence"/>
</dbReference>
<sequence length="322" mass="34957">MSGDVLTSFTVYGVIAAPAFQQCTDAAAYVNRTYPESYAVSIQRDVPRDFDERRAQWIAAGQLATDEHARSDVLVHNVATNAFMTAAEFLALVMLTTHYRADPSTDNAESYRARAQQSWLDFLAARDRQYCWMDVTVDDVAVGRVWFELFSAVAPLTCKNFCELCRGTSVEVTLPSASTSAAAEAGSADQAAGTRTLLTYKGTTFFRILKDAWVMAGDVTAGHSGNGGYSCYGRTFPDESFAVAHDAAGVLGMCNDGPHTNSSSFYITRRPLSWMDRKYVAFGRVMDGMSVVDAIHAVGVKHNQSPLATIVIADCGVLDPSE</sequence>
<dbReference type="RefSeq" id="XP_015652104.1">
    <property type="nucleotide sequence ID" value="XM_015809168.1"/>
</dbReference>
<proteinExistence type="predicted"/>
<evidence type="ECO:0000313" key="3">
    <source>
        <dbReference type="Proteomes" id="UP000037923"/>
    </source>
</evidence>
<dbReference type="VEuPathDB" id="TriTrypDB:LpyrH10_33_0110"/>
<feature type="domain" description="PPIase cyclophilin-type" evidence="1">
    <location>
        <begin position="132"/>
        <end position="317"/>
    </location>
</feature>
<dbReference type="InterPro" id="IPR029000">
    <property type="entry name" value="Cyclophilin-like_dom_sf"/>
</dbReference>
<organism evidence="2 3">
    <name type="scientific">Leptomonas pyrrhocoris</name>
    <name type="common">Firebug parasite</name>
    <dbReference type="NCBI Taxonomy" id="157538"/>
    <lineage>
        <taxon>Eukaryota</taxon>
        <taxon>Discoba</taxon>
        <taxon>Euglenozoa</taxon>
        <taxon>Kinetoplastea</taxon>
        <taxon>Metakinetoplastina</taxon>
        <taxon>Trypanosomatida</taxon>
        <taxon>Trypanosomatidae</taxon>
        <taxon>Leishmaniinae</taxon>
        <taxon>Leptomonas</taxon>
    </lineage>
</organism>
<protein>
    <submittedName>
        <fullName evidence="2">Cyclophilin 12 putative (CYP12)</fullName>
    </submittedName>
</protein>
<dbReference type="SUPFAM" id="SSF50891">
    <property type="entry name" value="Cyclophilin-like"/>
    <property type="match status" value="1"/>
</dbReference>
<dbReference type="GO" id="GO:0003755">
    <property type="term" value="F:peptidyl-prolyl cis-trans isomerase activity"/>
    <property type="evidence" value="ECO:0007669"/>
    <property type="project" value="InterPro"/>
</dbReference>
<dbReference type="PROSITE" id="PS50072">
    <property type="entry name" value="CSA_PPIASE_2"/>
    <property type="match status" value="1"/>
</dbReference>
<name>A0A0M9FPW8_LEPPY</name>